<dbReference type="RefSeq" id="WP_015924533.1">
    <property type="nucleotide sequence ID" value="NC_011898.1"/>
</dbReference>
<protein>
    <submittedName>
        <fullName evidence="9">Binding-protein-dependent transport systems inner membrane component</fullName>
    </submittedName>
</protein>
<evidence type="ECO:0000259" key="8">
    <source>
        <dbReference type="PROSITE" id="PS50928"/>
    </source>
</evidence>
<evidence type="ECO:0000313" key="10">
    <source>
        <dbReference type="Proteomes" id="UP000001349"/>
    </source>
</evidence>
<feature type="domain" description="ABC transmembrane type-1" evidence="8">
    <location>
        <begin position="95"/>
        <end position="310"/>
    </location>
</feature>
<dbReference type="GO" id="GO:0055085">
    <property type="term" value="P:transmembrane transport"/>
    <property type="evidence" value="ECO:0007669"/>
    <property type="project" value="InterPro"/>
</dbReference>
<dbReference type="GO" id="GO:0005886">
    <property type="term" value="C:plasma membrane"/>
    <property type="evidence" value="ECO:0007669"/>
    <property type="project" value="UniProtKB-SubCell"/>
</dbReference>
<evidence type="ECO:0000256" key="3">
    <source>
        <dbReference type="ARBA" id="ARBA00022475"/>
    </source>
</evidence>
<proteinExistence type="inferred from homology"/>
<dbReference type="PANTHER" id="PTHR43227">
    <property type="entry name" value="BLL4140 PROTEIN"/>
    <property type="match status" value="1"/>
</dbReference>
<dbReference type="Pfam" id="PF00528">
    <property type="entry name" value="BPD_transp_1"/>
    <property type="match status" value="1"/>
</dbReference>
<dbReference type="InterPro" id="IPR000515">
    <property type="entry name" value="MetI-like"/>
</dbReference>
<evidence type="ECO:0000256" key="5">
    <source>
        <dbReference type="ARBA" id="ARBA00022989"/>
    </source>
</evidence>
<name>B8I9B6_RUMCH</name>
<feature type="transmembrane region" description="Helical" evidence="7">
    <location>
        <begin position="289"/>
        <end position="310"/>
    </location>
</feature>
<evidence type="ECO:0000256" key="2">
    <source>
        <dbReference type="ARBA" id="ARBA00022448"/>
    </source>
</evidence>
<feature type="transmembrane region" description="Helical" evidence="7">
    <location>
        <begin position="161"/>
        <end position="187"/>
    </location>
</feature>
<keyword evidence="3" id="KW-1003">Cell membrane</keyword>
<keyword evidence="4 7" id="KW-0812">Transmembrane</keyword>
<reference evidence="9 10" key="1">
    <citation type="submission" date="2009-01" db="EMBL/GenBank/DDBJ databases">
        <title>Complete sequence of Clostridium cellulolyticum H10.</title>
        <authorList>
            <consortium name="US DOE Joint Genome Institute"/>
            <person name="Lucas S."/>
            <person name="Copeland A."/>
            <person name="Lapidus A."/>
            <person name="Glavina del Rio T."/>
            <person name="Dalin E."/>
            <person name="Tice H."/>
            <person name="Bruce D."/>
            <person name="Goodwin L."/>
            <person name="Pitluck S."/>
            <person name="Chertkov O."/>
            <person name="Saunders E."/>
            <person name="Brettin T."/>
            <person name="Detter J.C."/>
            <person name="Han C."/>
            <person name="Larimer F."/>
            <person name="Land M."/>
            <person name="Hauser L."/>
            <person name="Kyrpides N."/>
            <person name="Ivanova N."/>
            <person name="Zhou J."/>
            <person name="Richardson P."/>
        </authorList>
    </citation>
    <scope>NUCLEOTIDE SEQUENCE [LARGE SCALE GENOMIC DNA]</scope>
    <source>
        <strain evidence="10">ATCC 35319 / DSM 5812 / JCM 6584 / H10</strain>
    </source>
</reference>
<evidence type="ECO:0000256" key="6">
    <source>
        <dbReference type="ARBA" id="ARBA00023136"/>
    </source>
</evidence>
<comment type="subcellular location">
    <subcellularLocation>
        <location evidence="1 7">Cell membrane</location>
        <topology evidence="1 7">Multi-pass membrane protein</topology>
    </subcellularLocation>
</comment>
<gene>
    <name evidence="9" type="ordered locus">Ccel_1014</name>
</gene>
<dbReference type="PROSITE" id="PS50928">
    <property type="entry name" value="ABC_TM1"/>
    <property type="match status" value="1"/>
</dbReference>
<comment type="similarity">
    <text evidence="7">Belongs to the binding-protein-dependent transport system permease family.</text>
</comment>
<keyword evidence="6 7" id="KW-0472">Membrane</keyword>
<dbReference type="eggNOG" id="COG4209">
    <property type="taxonomic scope" value="Bacteria"/>
</dbReference>
<accession>B8I9B6</accession>
<dbReference type="Gene3D" id="1.10.3720.10">
    <property type="entry name" value="MetI-like"/>
    <property type="match status" value="1"/>
</dbReference>
<dbReference type="Proteomes" id="UP000001349">
    <property type="component" value="Chromosome"/>
</dbReference>
<sequence>MQTTRGMDAPATKKATFRKSGSFLKHFKKTWQLYTLLLLPIIFLAVFNYYPMYGAIIAFKDYNIRDGILGSPWADNYGFANFIRFFGNYNFIECLRNTLWISIYSIIVSFPCAIILAISLNYILNVRYKKAVQLISYFPYFISTIILVGMINILFNTKTGAIGSIIYSLTGTNVLASASAFPSLYVWSGIWQSVGFNAIIYMAALSGVDMQLHEAATVDGATILQRIRHIDLPAIIPTAVILLILNVGGILNIGYEKVLAMQNPNNLGASEIISTYAYKIALVASIPDFAYSTAIGLFQSGVGLILLLLVNKISRKLTTESLW</sequence>
<feature type="transmembrane region" description="Helical" evidence="7">
    <location>
        <begin position="99"/>
        <end position="122"/>
    </location>
</feature>
<evidence type="ECO:0000256" key="4">
    <source>
        <dbReference type="ARBA" id="ARBA00022692"/>
    </source>
</evidence>
<evidence type="ECO:0000256" key="1">
    <source>
        <dbReference type="ARBA" id="ARBA00004651"/>
    </source>
</evidence>
<dbReference type="CDD" id="cd06261">
    <property type="entry name" value="TM_PBP2"/>
    <property type="match status" value="1"/>
</dbReference>
<dbReference type="KEGG" id="cce:Ccel_1014"/>
<keyword evidence="10" id="KW-1185">Reference proteome</keyword>
<organism evidence="9 10">
    <name type="scientific">Ruminiclostridium cellulolyticum (strain ATCC 35319 / DSM 5812 / JCM 6584 / H10)</name>
    <name type="common">Clostridium cellulolyticum</name>
    <dbReference type="NCBI Taxonomy" id="394503"/>
    <lineage>
        <taxon>Bacteria</taxon>
        <taxon>Bacillati</taxon>
        <taxon>Bacillota</taxon>
        <taxon>Clostridia</taxon>
        <taxon>Eubacteriales</taxon>
        <taxon>Oscillospiraceae</taxon>
        <taxon>Ruminiclostridium</taxon>
    </lineage>
</organism>
<keyword evidence="2 7" id="KW-0813">Transport</keyword>
<dbReference type="HOGENOM" id="CLU_016047_0_1_9"/>
<dbReference type="EMBL" id="CP001348">
    <property type="protein sequence ID" value="ACL75376.1"/>
    <property type="molecule type" value="Genomic_DNA"/>
</dbReference>
<dbReference type="STRING" id="394503.Ccel_1014"/>
<keyword evidence="5 7" id="KW-1133">Transmembrane helix</keyword>
<dbReference type="AlphaFoldDB" id="B8I9B6"/>
<dbReference type="SUPFAM" id="SSF161098">
    <property type="entry name" value="MetI-like"/>
    <property type="match status" value="1"/>
</dbReference>
<dbReference type="InterPro" id="IPR035906">
    <property type="entry name" value="MetI-like_sf"/>
</dbReference>
<feature type="transmembrane region" description="Helical" evidence="7">
    <location>
        <begin position="134"/>
        <end position="155"/>
    </location>
</feature>
<dbReference type="InterPro" id="IPR050809">
    <property type="entry name" value="UgpAE/MalFG_permease"/>
</dbReference>
<evidence type="ECO:0000313" key="9">
    <source>
        <dbReference type="EMBL" id="ACL75376.1"/>
    </source>
</evidence>
<dbReference type="PANTHER" id="PTHR43227:SF11">
    <property type="entry name" value="BLL4140 PROTEIN"/>
    <property type="match status" value="1"/>
</dbReference>
<feature type="transmembrane region" description="Helical" evidence="7">
    <location>
        <begin position="234"/>
        <end position="255"/>
    </location>
</feature>
<evidence type="ECO:0000256" key="7">
    <source>
        <dbReference type="RuleBase" id="RU363032"/>
    </source>
</evidence>
<feature type="transmembrane region" description="Helical" evidence="7">
    <location>
        <begin position="31"/>
        <end position="50"/>
    </location>
</feature>